<dbReference type="AlphaFoldDB" id="A0A974D6D3"/>
<proteinExistence type="predicted"/>
<name>A0A974D6D3_XENLA</name>
<dbReference type="Proteomes" id="UP000694892">
    <property type="component" value="Chromosome 3S"/>
</dbReference>
<protein>
    <submittedName>
        <fullName evidence="1">Uncharacterized protein</fullName>
    </submittedName>
</protein>
<dbReference type="EMBL" id="CM004471">
    <property type="protein sequence ID" value="OCT85993.1"/>
    <property type="molecule type" value="Genomic_DNA"/>
</dbReference>
<gene>
    <name evidence="1" type="ORF">XELAEV_18019687mg</name>
</gene>
<accession>A0A974D6D3</accession>
<reference evidence="2" key="1">
    <citation type="journal article" date="2016" name="Nature">
        <title>Genome evolution in the allotetraploid frog Xenopus laevis.</title>
        <authorList>
            <person name="Session A.M."/>
            <person name="Uno Y."/>
            <person name="Kwon T."/>
            <person name="Chapman J.A."/>
            <person name="Toyoda A."/>
            <person name="Takahashi S."/>
            <person name="Fukui A."/>
            <person name="Hikosaka A."/>
            <person name="Suzuki A."/>
            <person name="Kondo M."/>
            <person name="van Heeringen S.J."/>
            <person name="Quigley I."/>
            <person name="Heinz S."/>
            <person name="Ogino H."/>
            <person name="Ochi H."/>
            <person name="Hellsten U."/>
            <person name="Lyons J.B."/>
            <person name="Simakov O."/>
            <person name="Putnam N."/>
            <person name="Stites J."/>
            <person name="Kuroki Y."/>
            <person name="Tanaka T."/>
            <person name="Michiue T."/>
            <person name="Watanabe M."/>
            <person name="Bogdanovic O."/>
            <person name="Lister R."/>
            <person name="Georgiou G."/>
            <person name="Paranjpe S.S."/>
            <person name="van Kruijsbergen I."/>
            <person name="Shu S."/>
            <person name="Carlson J."/>
            <person name="Kinoshita T."/>
            <person name="Ohta Y."/>
            <person name="Mawaribuchi S."/>
            <person name="Jenkins J."/>
            <person name="Grimwood J."/>
            <person name="Schmutz J."/>
            <person name="Mitros T."/>
            <person name="Mozaffari S.V."/>
            <person name="Suzuki Y."/>
            <person name="Haramoto Y."/>
            <person name="Yamamoto T.S."/>
            <person name="Takagi C."/>
            <person name="Heald R."/>
            <person name="Miller K."/>
            <person name="Haudenschild C."/>
            <person name="Kitzman J."/>
            <person name="Nakayama T."/>
            <person name="Izutsu Y."/>
            <person name="Robert J."/>
            <person name="Fortriede J."/>
            <person name="Burns K."/>
            <person name="Lotay V."/>
            <person name="Karimi K."/>
            <person name="Yasuoka Y."/>
            <person name="Dichmann D.S."/>
            <person name="Flajnik M.F."/>
            <person name="Houston D.W."/>
            <person name="Shendure J."/>
            <person name="DuPasquier L."/>
            <person name="Vize P.D."/>
            <person name="Zorn A.M."/>
            <person name="Ito M."/>
            <person name="Marcotte E.M."/>
            <person name="Wallingford J.B."/>
            <person name="Ito Y."/>
            <person name="Asashima M."/>
            <person name="Ueno N."/>
            <person name="Matsuda Y."/>
            <person name="Veenstra G.J."/>
            <person name="Fujiyama A."/>
            <person name="Harland R.M."/>
            <person name="Taira M."/>
            <person name="Rokhsar D.S."/>
        </authorList>
    </citation>
    <scope>NUCLEOTIDE SEQUENCE [LARGE SCALE GENOMIC DNA]</scope>
    <source>
        <strain evidence="2">J</strain>
    </source>
</reference>
<organism evidence="1 2">
    <name type="scientific">Xenopus laevis</name>
    <name type="common">African clawed frog</name>
    <dbReference type="NCBI Taxonomy" id="8355"/>
    <lineage>
        <taxon>Eukaryota</taxon>
        <taxon>Metazoa</taxon>
        <taxon>Chordata</taxon>
        <taxon>Craniata</taxon>
        <taxon>Vertebrata</taxon>
        <taxon>Euteleostomi</taxon>
        <taxon>Amphibia</taxon>
        <taxon>Batrachia</taxon>
        <taxon>Anura</taxon>
        <taxon>Pipoidea</taxon>
        <taxon>Pipidae</taxon>
        <taxon>Xenopodinae</taxon>
        <taxon>Xenopus</taxon>
        <taxon>Xenopus</taxon>
    </lineage>
</organism>
<evidence type="ECO:0000313" key="2">
    <source>
        <dbReference type="Proteomes" id="UP000694892"/>
    </source>
</evidence>
<evidence type="ECO:0000313" key="1">
    <source>
        <dbReference type="EMBL" id="OCT85993.1"/>
    </source>
</evidence>
<sequence length="105" mass="11694">MRQLDGPCRQATYSSVQLWCPCLGCDHILAQTQHLPLAPALAHLHSSWCHLSAAFPTNPGSTGSKHANTFQSQKGKMTKALPEYSYVGKHMGFEFFIVMYKHICT</sequence>